<gene>
    <name evidence="3" type="ORF">GCM10010226_34310</name>
</gene>
<keyword evidence="2" id="KW-1133">Transmembrane helix</keyword>
<organism evidence="3 4">
    <name type="scientific">Streptomyces phaeofaciens</name>
    <dbReference type="NCBI Taxonomy" id="68254"/>
    <lineage>
        <taxon>Bacteria</taxon>
        <taxon>Bacillati</taxon>
        <taxon>Actinomycetota</taxon>
        <taxon>Actinomycetes</taxon>
        <taxon>Kitasatosporales</taxon>
        <taxon>Streptomycetaceae</taxon>
        <taxon>Streptomyces</taxon>
    </lineage>
</organism>
<protein>
    <submittedName>
        <fullName evidence="3">Uncharacterized protein</fullName>
    </submittedName>
</protein>
<comment type="caution">
    <text evidence="3">The sequence shown here is derived from an EMBL/GenBank/DDBJ whole genome shotgun (WGS) entry which is preliminary data.</text>
</comment>
<evidence type="ECO:0000256" key="1">
    <source>
        <dbReference type="SAM" id="MobiDB-lite"/>
    </source>
</evidence>
<reference evidence="3" key="1">
    <citation type="journal article" date="2014" name="Int. J. Syst. Evol. Microbiol.">
        <title>Complete genome sequence of Corynebacterium casei LMG S-19264T (=DSM 44701T), isolated from a smear-ripened cheese.</title>
        <authorList>
            <consortium name="US DOE Joint Genome Institute (JGI-PGF)"/>
            <person name="Walter F."/>
            <person name="Albersmeier A."/>
            <person name="Kalinowski J."/>
            <person name="Ruckert C."/>
        </authorList>
    </citation>
    <scope>NUCLEOTIDE SEQUENCE</scope>
    <source>
        <strain evidence="3">JCM 4125</strain>
    </source>
</reference>
<evidence type="ECO:0000256" key="2">
    <source>
        <dbReference type="SAM" id="Phobius"/>
    </source>
</evidence>
<evidence type="ECO:0000313" key="4">
    <source>
        <dbReference type="Proteomes" id="UP000646776"/>
    </source>
</evidence>
<evidence type="ECO:0000313" key="3">
    <source>
        <dbReference type="EMBL" id="GGT54506.1"/>
    </source>
</evidence>
<dbReference type="EMBL" id="BMSA01000009">
    <property type="protein sequence ID" value="GGT54506.1"/>
    <property type="molecule type" value="Genomic_DNA"/>
</dbReference>
<accession>A0A918HDQ6</accession>
<feature type="region of interest" description="Disordered" evidence="1">
    <location>
        <begin position="1"/>
        <end position="62"/>
    </location>
</feature>
<keyword evidence="2" id="KW-0812">Transmembrane</keyword>
<sequence length="440" mass="46600">MRDGGAAHGADAEGTTGPRPKKPPAPGTAGAEQPRRAGPGEPDSPEAPRPADRPASEPAPTPTLLTRLKKHRLLTAAVALALLATATAVPLVLAASGDGTPCEEIPAATRALAKDPAAATRALDPGDDLSRLAAVRALLVHENPCGDGGEVLGALVDSATRATGPGRPHTMAQARGAYAVAAALYDTELPAGMAPGVARMMAEYIVDGSRFLSSVSDAARPTASPELAAPDDQGWTRYGRFLAPGEAHADFEYADSSLDARPDPDALIAELAEDPEAFAILYDAERAYLAHYLERLTRQGGDPDFRPEKKKGGWSSTATTWPDNDLEDIGERIGTLMKYRAGYAREGVIPDLADFDAAVRRHTRGAYRPAARQATTRPPMGDIADRPASGPLRGDYADGRYEMFRTVDAWAEARDVPDGRVSAVRQIMDDAYVRALWLLM</sequence>
<keyword evidence="2" id="KW-0472">Membrane</keyword>
<feature type="transmembrane region" description="Helical" evidence="2">
    <location>
        <begin position="73"/>
        <end position="93"/>
    </location>
</feature>
<keyword evidence="4" id="KW-1185">Reference proteome</keyword>
<name>A0A918HDQ6_9ACTN</name>
<dbReference type="RefSeq" id="WP_189712150.1">
    <property type="nucleotide sequence ID" value="NZ_BMSA01000009.1"/>
</dbReference>
<reference evidence="3" key="2">
    <citation type="submission" date="2020-09" db="EMBL/GenBank/DDBJ databases">
        <authorList>
            <person name="Sun Q."/>
            <person name="Ohkuma M."/>
        </authorList>
    </citation>
    <scope>NUCLEOTIDE SEQUENCE</scope>
    <source>
        <strain evidence="3">JCM 4125</strain>
    </source>
</reference>
<feature type="compositionally biased region" description="Low complexity" evidence="1">
    <location>
        <begin position="8"/>
        <end position="18"/>
    </location>
</feature>
<dbReference type="AlphaFoldDB" id="A0A918HDQ6"/>
<feature type="region of interest" description="Disordered" evidence="1">
    <location>
        <begin position="366"/>
        <end position="389"/>
    </location>
</feature>
<dbReference type="Proteomes" id="UP000646776">
    <property type="component" value="Unassembled WGS sequence"/>
</dbReference>
<proteinExistence type="predicted"/>